<dbReference type="Proteomes" id="UP000036681">
    <property type="component" value="Unplaced"/>
</dbReference>
<keyword evidence="2" id="KW-1185">Reference proteome</keyword>
<protein>
    <submittedName>
        <fullName evidence="3">CACTA en-spm transposon protein</fullName>
    </submittedName>
</protein>
<feature type="region of interest" description="Disordered" evidence="1">
    <location>
        <begin position="106"/>
        <end position="136"/>
    </location>
</feature>
<evidence type="ECO:0000313" key="3">
    <source>
        <dbReference type="WBParaSite" id="ALUE_0000495801-mRNA-1"/>
    </source>
</evidence>
<organism evidence="2 3">
    <name type="scientific">Ascaris lumbricoides</name>
    <name type="common">Giant roundworm</name>
    <dbReference type="NCBI Taxonomy" id="6252"/>
    <lineage>
        <taxon>Eukaryota</taxon>
        <taxon>Metazoa</taxon>
        <taxon>Ecdysozoa</taxon>
        <taxon>Nematoda</taxon>
        <taxon>Chromadorea</taxon>
        <taxon>Rhabditida</taxon>
        <taxon>Spirurina</taxon>
        <taxon>Ascaridomorpha</taxon>
        <taxon>Ascaridoidea</taxon>
        <taxon>Ascarididae</taxon>
        <taxon>Ascaris</taxon>
    </lineage>
</organism>
<sequence>MISDYQNRIPGAFLRLTFAALVDLELKKCGDCDYALAQVFEQRSAEGEVERNEAFWVGTVYMRKEFLGQMHSCHLLIAVKCCIAPQLLNYNIAALERGATDEIIFPPRGSITMHPSRKRRSNGPDTIPPSPKKQRRYSSADAMVSSHHDCSSISNGESADIEDDITTEALALKLDGLRENIAKEKIDSVDLVGFDMKTACETMEFLRRREEVKHMMGDPEAFDENIDLNYDAAAVGGAKLFIDQTRTTRSISKKLVSYCGLNENEFLYGGLNRGHSEMKAIEEINKNRQSSVLESFVDFQKQIQFKMSVLNHVAEKVTGGSSKSYPRVANGRIKGNPFKTPAHKGYINPLDSRRIVESYALEVASQVADRSRKRRIVGIPFNIHLLDDEEG</sequence>
<accession>A0A0M3HRL0</accession>
<evidence type="ECO:0000313" key="2">
    <source>
        <dbReference type="Proteomes" id="UP000036681"/>
    </source>
</evidence>
<name>A0A0M3HRL0_ASCLU</name>
<dbReference type="WBParaSite" id="ALUE_0000495801-mRNA-1">
    <property type="protein sequence ID" value="ALUE_0000495801-mRNA-1"/>
    <property type="gene ID" value="ALUE_0000495801"/>
</dbReference>
<evidence type="ECO:0000256" key="1">
    <source>
        <dbReference type="SAM" id="MobiDB-lite"/>
    </source>
</evidence>
<proteinExistence type="predicted"/>
<reference evidence="3" key="1">
    <citation type="submission" date="2017-02" db="UniProtKB">
        <authorList>
            <consortium name="WormBaseParasite"/>
        </authorList>
    </citation>
    <scope>IDENTIFICATION</scope>
</reference>
<dbReference type="AlphaFoldDB" id="A0A0M3HRL0"/>